<feature type="compositionally biased region" description="Basic and acidic residues" evidence="1">
    <location>
        <begin position="362"/>
        <end position="394"/>
    </location>
</feature>
<sequence>MDYLRKYLEVIPYFNHEKEKTSRFGITEDMVPSFSDGRKGIKLTTKPSMVEDHIIPLYPEREKPIREKIENIPLKGTFNLRDEIKKVRFKEIEDEEIEAVEYEVKKVADEEVEQPNVRGQYLYKHLEKTPLEWHGPMGMDHREFYVQGSISADNKVKVVDTSENRSFNPIKHVTWQMTPQIITEGDNYSIVDPFPLFEGFEWYITRETIGHYLNVTVFRGNYIGRGRENPIQAKDLHFNGQKKLTSHKKGSNYSSMYGLRPEEDTDFDNYITEEAILGPVLIPDYMAHQILGFICDEGLSCNIILLDRPRPAFSFEGEDVNAKEEGQGKESTEKVKSGDVKKSSSNDVSDEDSEDEDDDGSESEKDGEGGKEKDEKKALSIIRVDKSRREDKTSSESGSGSDSECNSDSDLDSKDENMNDDNDDDDYQEEDDYLAFKRETYRGKFESHLMDGIVKISYNTMKDEKRERQRRRRIEKNRNSDKNSEDKSMGYRLIYHKSIELEFDKFFFTIEHKRNKSIMKMIIFETEKRSYEIRFRVDPEMGRDNLYYAMIAFQGCYRSQNYNWDDDLKSGNISPIKELIQDELEQLALKGYC</sequence>
<protein>
    <submittedName>
        <fullName evidence="2">Uncharacterized protein</fullName>
    </submittedName>
</protein>
<organism evidence="2">
    <name type="scientific">Cryptosporidium canis</name>
    <dbReference type="NCBI Taxonomy" id="195482"/>
    <lineage>
        <taxon>Eukaryota</taxon>
        <taxon>Sar</taxon>
        <taxon>Alveolata</taxon>
        <taxon>Apicomplexa</taxon>
        <taxon>Conoidasida</taxon>
        <taxon>Coccidia</taxon>
        <taxon>Eucoccidiorida</taxon>
        <taxon>Eimeriorina</taxon>
        <taxon>Cryptosporidiidae</taxon>
        <taxon>Cryptosporidium</taxon>
    </lineage>
</organism>
<evidence type="ECO:0000256" key="1">
    <source>
        <dbReference type="SAM" id="MobiDB-lite"/>
    </source>
</evidence>
<reference evidence="2" key="1">
    <citation type="submission" date="2022-10" db="EMBL/GenBank/DDBJ databases">
        <title>Adaptive evolution leads to modifications in subtelomeric GC content in a zoonotic Cryptosporidium species.</title>
        <authorList>
            <person name="Li J."/>
            <person name="Feng Y."/>
            <person name="Xiao L."/>
        </authorList>
    </citation>
    <scope>NUCLEOTIDE SEQUENCE</scope>
    <source>
        <strain evidence="2">33844</strain>
    </source>
</reference>
<dbReference type="Proteomes" id="UP001067231">
    <property type="component" value="Unassembled WGS sequence"/>
</dbReference>
<accession>A0A9D5DGI7</accession>
<comment type="caution">
    <text evidence="2">The sequence shown here is derived from an EMBL/GenBank/DDBJ whole genome shotgun (WGS) entry which is preliminary data.</text>
</comment>
<feature type="compositionally biased region" description="Basic and acidic residues" evidence="1">
    <location>
        <begin position="320"/>
        <end position="344"/>
    </location>
</feature>
<feature type="compositionally biased region" description="Low complexity" evidence="1">
    <location>
        <begin position="395"/>
        <end position="404"/>
    </location>
</feature>
<dbReference type="AlphaFoldDB" id="A0A9D5DGI7"/>
<proteinExistence type="predicted"/>
<evidence type="ECO:0000313" key="2">
    <source>
        <dbReference type="EMBL" id="KAJ1608999.1"/>
    </source>
</evidence>
<name>A0A9D5DGI7_9CRYT</name>
<feature type="region of interest" description="Disordered" evidence="1">
    <location>
        <begin position="461"/>
        <end position="486"/>
    </location>
</feature>
<feature type="compositionally biased region" description="Acidic residues" evidence="1">
    <location>
        <begin position="418"/>
        <end position="428"/>
    </location>
</feature>
<feature type="region of interest" description="Disordered" evidence="1">
    <location>
        <begin position="319"/>
        <end position="428"/>
    </location>
</feature>
<dbReference type="EMBL" id="JAPCXC010000038">
    <property type="protein sequence ID" value="KAJ1608999.1"/>
    <property type="molecule type" value="Genomic_DNA"/>
</dbReference>
<feature type="compositionally biased region" description="Basic and acidic residues" evidence="1">
    <location>
        <begin position="476"/>
        <end position="486"/>
    </location>
</feature>
<feature type="compositionally biased region" description="Acidic residues" evidence="1">
    <location>
        <begin position="348"/>
        <end position="361"/>
    </location>
</feature>
<dbReference type="OrthoDB" id="343699at2759"/>
<gene>
    <name evidence="2" type="ORF">OJ253_1721</name>
</gene>